<keyword evidence="5" id="KW-0443">Lipid metabolism</keyword>
<evidence type="ECO:0000313" key="9">
    <source>
        <dbReference type="EMBL" id="MBL0389774.1"/>
    </source>
</evidence>
<proteinExistence type="predicted"/>
<evidence type="ECO:0000256" key="7">
    <source>
        <dbReference type="SAM" id="Phobius"/>
    </source>
</evidence>
<evidence type="ECO:0000256" key="4">
    <source>
        <dbReference type="ARBA" id="ARBA00023002"/>
    </source>
</evidence>
<evidence type="ECO:0000256" key="5">
    <source>
        <dbReference type="ARBA" id="ARBA00023098"/>
    </source>
</evidence>
<dbReference type="AlphaFoldDB" id="A0A936YW66"/>
<dbReference type="GO" id="GO:0012505">
    <property type="term" value="C:endomembrane system"/>
    <property type="evidence" value="ECO:0007669"/>
    <property type="project" value="UniProtKB-SubCell"/>
</dbReference>
<name>A0A936YW66_9BURK</name>
<keyword evidence="2 7" id="KW-0812">Transmembrane</keyword>
<reference evidence="9 10" key="1">
    <citation type="journal article" date="2017" name="Int. J. Syst. Evol. Microbiol.">
        <title>Ramlibacter monticola sp. nov., isolated from forest soil.</title>
        <authorList>
            <person name="Chaudhary D.K."/>
            <person name="Kim J."/>
        </authorList>
    </citation>
    <scope>NUCLEOTIDE SEQUENCE [LARGE SCALE GENOMIC DNA]</scope>
    <source>
        <strain evidence="9 10">KACC 19175</strain>
    </source>
</reference>
<evidence type="ECO:0000259" key="8">
    <source>
        <dbReference type="Pfam" id="PF04116"/>
    </source>
</evidence>
<evidence type="ECO:0000256" key="1">
    <source>
        <dbReference type="ARBA" id="ARBA00004127"/>
    </source>
</evidence>
<dbReference type="GO" id="GO:0050479">
    <property type="term" value="F:glyceryl-ether monooxygenase activity"/>
    <property type="evidence" value="ECO:0007669"/>
    <property type="project" value="TreeGrafter"/>
</dbReference>
<feature type="domain" description="Fatty acid hydroxylase" evidence="8">
    <location>
        <begin position="81"/>
        <end position="214"/>
    </location>
</feature>
<dbReference type="InterPro" id="IPR006694">
    <property type="entry name" value="Fatty_acid_hydroxylase"/>
</dbReference>
<keyword evidence="10" id="KW-1185">Reference proteome</keyword>
<protein>
    <submittedName>
        <fullName evidence="9">Sterol desaturase family protein</fullName>
    </submittedName>
</protein>
<evidence type="ECO:0000256" key="2">
    <source>
        <dbReference type="ARBA" id="ARBA00022692"/>
    </source>
</evidence>
<feature type="transmembrane region" description="Helical" evidence="7">
    <location>
        <begin position="44"/>
        <end position="65"/>
    </location>
</feature>
<evidence type="ECO:0000256" key="6">
    <source>
        <dbReference type="ARBA" id="ARBA00023136"/>
    </source>
</evidence>
<dbReference type="InterPro" id="IPR051689">
    <property type="entry name" value="Sterol_desaturase/TMEM195"/>
</dbReference>
<dbReference type="Pfam" id="PF04116">
    <property type="entry name" value="FA_hydroxylase"/>
    <property type="match status" value="1"/>
</dbReference>
<feature type="transmembrane region" description="Helical" evidence="7">
    <location>
        <begin position="322"/>
        <end position="339"/>
    </location>
</feature>
<dbReference type="GO" id="GO:0005506">
    <property type="term" value="F:iron ion binding"/>
    <property type="evidence" value="ECO:0007669"/>
    <property type="project" value="InterPro"/>
</dbReference>
<sequence length="355" mass="40224">MYPDIIALGIPVMIGCVVVEFLHDLRQKARNFRLNATVSNISCGILEQATGFISKGLFIALYGWLYEHGRQATIQDAWWVFLLLIVLVDLVFYFFHRFSHRCAFLWAGHMVHHEVEEFNLTVALRRSVMQEFTIIWVYLPFALLGFSPGAFFLVFAAHNLYQFLIHTSYLPEFRIFGLVFNTPHHHEVHHCRNACYIDKNFAGVFILWDKLFGTFTPQTEKPVFGVAQLTTTLNPVKAQVTTLAAVFAEAGRRHGWRGKLQALFGPPDFLAAQGHDAVHRPKFDPAIERAQFGLAISLFLLLVVATTLYRNYESAFDLAQKIAVLGGIAGLLFMIGDLLDARGLPLLAWTRRRGG</sequence>
<evidence type="ECO:0000313" key="10">
    <source>
        <dbReference type="Proteomes" id="UP000599109"/>
    </source>
</evidence>
<feature type="transmembrane region" description="Helical" evidence="7">
    <location>
        <begin position="77"/>
        <end position="95"/>
    </location>
</feature>
<dbReference type="EMBL" id="JAEQNE010000001">
    <property type="protein sequence ID" value="MBL0389774.1"/>
    <property type="molecule type" value="Genomic_DNA"/>
</dbReference>
<feature type="transmembrane region" description="Helical" evidence="7">
    <location>
        <begin position="290"/>
        <end position="310"/>
    </location>
</feature>
<dbReference type="Proteomes" id="UP000599109">
    <property type="component" value="Unassembled WGS sequence"/>
</dbReference>
<feature type="transmembrane region" description="Helical" evidence="7">
    <location>
        <begin position="6"/>
        <end position="23"/>
    </location>
</feature>
<dbReference type="GO" id="GO:0008610">
    <property type="term" value="P:lipid biosynthetic process"/>
    <property type="evidence" value="ECO:0007669"/>
    <property type="project" value="InterPro"/>
</dbReference>
<feature type="transmembrane region" description="Helical" evidence="7">
    <location>
        <begin position="135"/>
        <end position="161"/>
    </location>
</feature>
<comment type="subcellular location">
    <subcellularLocation>
        <location evidence="1">Endomembrane system</location>
        <topology evidence="1">Multi-pass membrane protein</topology>
    </subcellularLocation>
</comment>
<gene>
    <name evidence="9" type="ORF">JJ685_01325</name>
</gene>
<evidence type="ECO:0000256" key="3">
    <source>
        <dbReference type="ARBA" id="ARBA00022989"/>
    </source>
</evidence>
<dbReference type="PANTHER" id="PTHR21624">
    <property type="entry name" value="STEROL DESATURASE-RELATED PROTEIN"/>
    <property type="match status" value="1"/>
</dbReference>
<dbReference type="PANTHER" id="PTHR21624:SF1">
    <property type="entry name" value="ALKYLGLYCEROL MONOOXYGENASE"/>
    <property type="match status" value="1"/>
</dbReference>
<keyword evidence="4" id="KW-0560">Oxidoreductase</keyword>
<dbReference type="RefSeq" id="WP_201672372.1">
    <property type="nucleotide sequence ID" value="NZ_JAEQNE010000001.1"/>
</dbReference>
<keyword evidence="3 7" id="KW-1133">Transmembrane helix</keyword>
<organism evidence="9 10">
    <name type="scientific">Ramlibacter monticola</name>
    <dbReference type="NCBI Taxonomy" id="1926872"/>
    <lineage>
        <taxon>Bacteria</taxon>
        <taxon>Pseudomonadati</taxon>
        <taxon>Pseudomonadota</taxon>
        <taxon>Betaproteobacteria</taxon>
        <taxon>Burkholderiales</taxon>
        <taxon>Comamonadaceae</taxon>
        <taxon>Ramlibacter</taxon>
    </lineage>
</organism>
<accession>A0A936YW66</accession>
<dbReference type="GO" id="GO:0016020">
    <property type="term" value="C:membrane"/>
    <property type="evidence" value="ECO:0007669"/>
    <property type="project" value="GOC"/>
</dbReference>
<comment type="caution">
    <text evidence="9">The sequence shown here is derived from an EMBL/GenBank/DDBJ whole genome shotgun (WGS) entry which is preliminary data.</text>
</comment>
<keyword evidence="6 7" id="KW-0472">Membrane</keyword>
<dbReference type="GO" id="GO:0006643">
    <property type="term" value="P:membrane lipid metabolic process"/>
    <property type="evidence" value="ECO:0007669"/>
    <property type="project" value="TreeGrafter"/>
</dbReference>